<evidence type="ECO:0000256" key="1">
    <source>
        <dbReference type="SAM" id="MobiDB-lite"/>
    </source>
</evidence>
<gene>
    <name evidence="2" type="ORF">AAFF_G00113200</name>
</gene>
<reference evidence="2" key="1">
    <citation type="journal article" date="2023" name="Science">
        <title>Genome structures resolve the early diversification of teleost fishes.</title>
        <authorList>
            <person name="Parey E."/>
            <person name="Louis A."/>
            <person name="Montfort J."/>
            <person name="Bouchez O."/>
            <person name="Roques C."/>
            <person name="Iampietro C."/>
            <person name="Lluch J."/>
            <person name="Castinel A."/>
            <person name="Donnadieu C."/>
            <person name="Desvignes T."/>
            <person name="Floi Bucao C."/>
            <person name="Jouanno E."/>
            <person name="Wen M."/>
            <person name="Mejri S."/>
            <person name="Dirks R."/>
            <person name="Jansen H."/>
            <person name="Henkel C."/>
            <person name="Chen W.J."/>
            <person name="Zahm M."/>
            <person name="Cabau C."/>
            <person name="Klopp C."/>
            <person name="Thompson A.W."/>
            <person name="Robinson-Rechavi M."/>
            <person name="Braasch I."/>
            <person name="Lecointre G."/>
            <person name="Bobe J."/>
            <person name="Postlethwait J.H."/>
            <person name="Berthelot C."/>
            <person name="Roest Crollius H."/>
            <person name="Guiguen Y."/>
        </authorList>
    </citation>
    <scope>NUCLEOTIDE SEQUENCE</scope>
    <source>
        <strain evidence="2">NC1722</strain>
    </source>
</reference>
<protein>
    <submittedName>
        <fullName evidence="2">Uncharacterized protein</fullName>
    </submittedName>
</protein>
<dbReference type="Proteomes" id="UP001221898">
    <property type="component" value="Unassembled WGS sequence"/>
</dbReference>
<accession>A0AAD7RT06</accession>
<feature type="region of interest" description="Disordered" evidence="1">
    <location>
        <begin position="82"/>
        <end position="111"/>
    </location>
</feature>
<proteinExistence type="predicted"/>
<dbReference type="AlphaFoldDB" id="A0AAD7RT06"/>
<evidence type="ECO:0000313" key="3">
    <source>
        <dbReference type="Proteomes" id="UP001221898"/>
    </source>
</evidence>
<sequence>MAPHVFVGCKGSERPEGVTDIAHAPTNLKSFHTSAAGVLEPLSSEGQSSCLRSQALSITTLLLKHMAIWHTLQLASTAITNGNSGPARASGNRDEQGHRRPHGGLFRPRGLGQESVGLWDCCVSGSQVPPRFPGDGNPRLTCGQLLASQSRVPAC</sequence>
<dbReference type="EMBL" id="JAINUG010000177">
    <property type="protein sequence ID" value="KAJ8389851.1"/>
    <property type="molecule type" value="Genomic_DNA"/>
</dbReference>
<name>A0AAD7RT06_9TELE</name>
<comment type="caution">
    <text evidence="2">The sequence shown here is derived from an EMBL/GenBank/DDBJ whole genome shotgun (WGS) entry which is preliminary data.</text>
</comment>
<organism evidence="2 3">
    <name type="scientific">Aldrovandia affinis</name>
    <dbReference type="NCBI Taxonomy" id="143900"/>
    <lineage>
        <taxon>Eukaryota</taxon>
        <taxon>Metazoa</taxon>
        <taxon>Chordata</taxon>
        <taxon>Craniata</taxon>
        <taxon>Vertebrata</taxon>
        <taxon>Euteleostomi</taxon>
        <taxon>Actinopterygii</taxon>
        <taxon>Neopterygii</taxon>
        <taxon>Teleostei</taxon>
        <taxon>Notacanthiformes</taxon>
        <taxon>Halosauridae</taxon>
        <taxon>Aldrovandia</taxon>
    </lineage>
</organism>
<keyword evidence="3" id="KW-1185">Reference proteome</keyword>
<evidence type="ECO:0000313" key="2">
    <source>
        <dbReference type="EMBL" id="KAJ8389851.1"/>
    </source>
</evidence>